<organism evidence="2 3">
    <name type="scientific">Asaccharospora irregularis DSM 2635</name>
    <dbReference type="NCBI Taxonomy" id="1121321"/>
    <lineage>
        <taxon>Bacteria</taxon>
        <taxon>Bacillati</taxon>
        <taxon>Bacillota</taxon>
        <taxon>Clostridia</taxon>
        <taxon>Peptostreptococcales</taxon>
        <taxon>Peptostreptococcaceae</taxon>
        <taxon>Asaccharospora</taxon>
    </lineage>
</organism>
<name>A0A1M5S492_9FIRM</name>
<keyword evidence="1" id="KW-0812">Transmembrane</keyword>
<dbReference type="AlphaFoldDB" id="A0A1M5S492"/>
<protein>
    <recommendedName>
        <fullName evidence="4">DUF4044 domain-containing protein</fullName>
    </recommendedName>
</protein>
<feature type="transmembrane region" description="Helical" evidence="1">
    <location>
        <begin position="12"/>
        <end position="34"/>
    </location>
</feature>
<dbReference type="Proteomes" id="UP000243255">
    <property type="component" value="Unassembled WGS sequence"/>
</dbReference>
<evidence type="ECO:0000313" key="2">
    <source>
        <dbReference type="EMBL" id="SHH33311.1"/>
    </source>
</evidence>
<accession>A0A1M5S492</accession>
<sequence length="37" mass="3815">MSKAKQKKANKVIAVSIVAVLVLTSITAVLGLFAGML</sequence>
<gene>
    <name evidence="2" type="ORF">SAMN04488530_1372</name>
</gene>
<keyword evidence="1" id="KW-1133">Transmembrane helix</keyword>
<keyword evidence="1" id="KW-0472">Membrane</keyword>
<dbReference type="STRING" id="1121321.SAMN04488530_1372"/>
<proteinExistence type="predicted"/>
<keyword evidence="3" id="KW-1185">Reference proteome</keyword>
<reference evidence="3" key="1">
    <citation type="submission" date="2016-11" db="EMBL/GenBank/DDBJ databases">
        <authorList>
            <person name="Varghese N."/>
            <person name="Submissions S."/>
        </authorList>
    </citation>
    <scope>NUCLEOTIDE SEQUENCE [LARGE SCALE GENOMIC DNA]</scope>
    <source>
        <strain evidence="3">DSM 2635</strain>
    </source>
</reference>
<dbReference type="EMBL" id="FQWX01000037">
    <property type="protein sequence ID" value="SHH33311.1"/>
    <property type="molecule type" value="Genomic_DNA"/>
</dbReference>
<evidence type="ECO:0000313" key="3">
    <source>
        <dbReference type="Proteomes" id="UP000243255"/>
    </source>
</evidence>
<evidence type="ECO:0000256" key="1">
    <source>
        <dbReference type="SAM" id="Phobius"/>
    </source>
</evidence>
<evidence type="ECO:0008006" key="4">
    <source>
        <dbReference type="Google" id="ProtNLM"/>
    </source>
</evidence>